<evidence type="ECO:0000313" key="3">
    <source>
        <dbReference type="Proteomes" id="UP000887116"/>
    </source>
</evidence>
<reference evidence="2" key="1">
    <citation type="submission" date="2020-07" db="EMBL/GenBank/DDBJ databases">
        <title>Multicomponent nature underlies the extraordinary mechanical properties of spider dragline silk.</title>
        <authorList>
            <person name="Kono N."/>
            <person name="Nakamura H."/>
            <person name="Mori M."/>
            <person name="Yoshida Y."/>
            <person name="Ohtoshi R."/>
            <person name="Malay A.D."/>
            <person name="Moran D.A.P."/>
            <person name="Tomita M."/>
            <person name="Numata K."/>
            <person name="Arakawa K."/>
        </authorList>
    </citation>
    <scope>NUCLEOTIDE SEQUENCE</scope>
</reference>
<evidence type="ECO:0000256" key="1">
    <source>
        <dbReference type="SAM" id="MobiDB-lite"/>
    </source>
</evidence>
<dbReference type="EMBL" id="BMAO01018655">
    <property type="protein sequence ID" value="GFR25017.1"/>
    <property type="molecule type" value="Genomic_DNA"/>
</dbReference>
<comment type="caution">
    <text evidence="2">The sequence shown here is derived from an EMBL/GenBank/DDBJ whole genome shotgun (WGS) entry which is preliminary data.</text>
</comment>
<sequence>MAHVYSPSTGNVYYSSCVLFSETSACQTQFLGRFSDYKSTAKRMKMHEDSSTYRECVQTLIRRRRTHVEQILGGQTQNVSGLPISAPHVKGDVEDNSNDG</sequence>
<protein>
    <submittedName>
        <fullName evidence="2">Uncharacterized protein</fullName>
    </submittedName>
</protein>
<organism evidence="2 3">
    <name type="scientific">Trichonephila clavata</name>
    <name type="common">Joro spider</name>
    <name type="synonym">Nephila clavata</name>
    <dbReference type="NCBI Taxonomy" id="2740835"/>
    <lineage>
        <taxon>Eukaryota</taxon>
        <taxon>Metazoa</taxon>
        <taxon>Ecdysozoa</taxon>
        <taxon>Arthropoda</taxon>
        <taxon>Chelicerata</taxon>
        <taxon>Arachnida</taxon>
        <taxon>Araneae</taxon>
        <taxon>Araneomorphae</taxon>
        <taxon>Entelegynae</taxon>
        <taxon>Araneoidea</taxon>
        <taxon>Nephilidae</taxon>
        <taxon>Trichonephila</taxon>
    </lineage>
</organism>
<evidence type="ECO:0000313" key="2">
    <source>
        <dbReference type="EMBL" id="GFR25017.1"/>
    </source>
</evidence>
<accession>A0A8X6LY64</accession>
<keyword evidence="3" id="KW-1185">Reference proteome</keyword>
<proteinExistence type="predicted"/>
<dbReference type="Proteomes" id="UP000887116">
    <property type="component" value="Unassembled WGS sequence"/>
</dbReference>
<name>A0A8X6LY64_TRICU</name>
<feature type="region of interest" description="Disordered" evidence="1">
    <location>
        <begin position="79"/>
        <end position="100"/>
    </location>
</feature>
<gene>
    <name evidence="2" type="ORF">TNCT_294591</name>
</gene>
<dbReference type="AlphaFoldDB" id="A0A8X6LY64"/>